<dbReference type="GO" id="GO:0003677">
    <property type="term" value="F:DNA binding"/>
    <property type="evidence" value="ECO:0007669"/>
    <property type="project" value="InterPro"/>
</dbReference>
<evidence type="ECO:0000256" key="4">
    <source>
        <dbReference type="ARBA" id="ARBA00023163"/>
    </source>
</evidence>
<gene>
    <name evidence="7" type="ORF">SAMN04488096_10897</name>
</gene>
<dbReference type="InterPro" id="IPR013324">
    <property type="entry name" value="RNA_pol_sigma_r3/r4-like"/>
</dbReference>
<evidence type="ECO:0000256" key="1">
    <source>
        <dbReference type="ARBA" id="ARBA00010641"/>
    </source>
</evidence>
<protein>
    <submittedName>
        <fullName evidence="7">RNA polymerase sigma-70 factor, ECF subfamily</fullName>
    </submittedName>
</protein>
<dbReference type="Pfam" id="PF08281">
    <property type="entry name" value="Sigma70_r4_2"/>
    <property type="match status" value="1"/>
</dbReference>
<evidence type="ECO:0000259" key="5">
    <source>
        <dbReference type="Pfam" id="PF04542"/>
    </source>
</evidence>
<dbReference type="GO" id="GO:0016987">
    <property type="term" value="F:sigma factor activity"/>
    <property type="evidence" value="ECO:0007669"/>
    <property type="project" value="UniProtKB-KW"/>
</dbReference>
<dbReference type="AlphaFoldDB" id="A0A1M6GLA1"/>
<dbReference type="Gene3D" id="1.10.10.10">
    <property type="entry name" value="Winged helix-like DNA-binding domain superfamily/Winged helix DNA-binding domain"/>
    <property type="match status" value="1"/>
</dbReference>
<proteinExistence type="inferred from homology"/>
<keyword evidence="3" id="KW-0731">Sigma factor</keyword>
<dbReference type="RefSeq" id="WP_073152583.1">
    <property type="nucleotide sequence ID" value="NZ_FQYY01000008.1"/>
</dbReference>
<dbReference type="SUPFAM" id="SSF88946">
    <property type="entry name" value="Sigma2 domain of RNA polymerase sigma factors"/>
    <property type="match status" value="1"/>
</dbReference>
<comment type="similarity">
    <text evidence="1">Belongs to the sigma-70 factor family. ECF subfamily.</text>
</comment>
<evidence type="ECO:0000256" key="2">
    <source>
        <dbReference type="ARBA" id="ARBA00023015"/>
    </source>
</evidence>
<dbReference type="NCBIfam" id="TIGR02937">
    <property type="entry name" value="sigma70-ECF"/>
    <property type="match status" value="1"/>
</dbReference>
<evidence type="ECO:0000256" key="3">
    <source>
        <dbReference type="ARBA" id="ARBA00023082"/>
    </source>
</evidence>
<keyword evidence="4" id="KW-0804">Transcription</keyword>
<dbReference type="InterPro" id="IPR014284">
    <property type="entry name" value="RNA_pol_sigma-70_dom"/>
</dbReference>
<dbReference type="Gene3D" id="1.10.1740.10">
    <property type="match status" value="1"/>
</dbReference>
<name>A0A1M6GLA1_9FLAO</name>
<keyword evidence="8" id="KW-1185">Reference proteome</keyword>
<feature type="domain" description="RNA polymerase sigma-70 region 2" evidence="5">
    <location>
        <begin position="29"/>
        <end position="95"/>
    </location>
</feature>
<dbReference type="InterPro" id="IPR007627">
    <property type="entry name" value="RNA_pol_sigma70_r2"/>
</dbReference>
<dbReference type="PANTHER" id="PTHR43133">
    <property type="entry name" value="RNA POLYMERASE ECF-TYPE SIGMA FACTO"/>
    <property type="match status" value="1"/>
</dbReference>
<dbReference type="Proteomes" id="UP000184225">
    <property type="component" value="Unassembled WGS sequence"/>
</dbReference>
<keyword evidence="2" id="KW-0805">Transcription regulation</keyword>
<evidence type="ECO:0000313" key="7">
    <source>
        <dbReference type="EMBL" id="SHJ10727.1"/>
    </source>
</evidence>
<dbReference type="EMBL" id="FQYY01000008">
    <property type="protein sequence ID" value="SHJ10727.1"/>
    <property type="molecule type" value="Genomic_DNA"/>
</dbReference>
<reference evidence="7 8" key="1">
    <citation type="submission" date="2016-11" db="EMBL/GenBank/DDBJ databases">
        <authorList>
            <person name="Jaros S."/>
            <person name="Januszkiewicz K."/>
            <person name="Wedrychowicz H."/>
        </authorList>
    </citation>
    <scope>NUCLEOTIDE SEQUENCE [LARGE SCALE GENOMIC DNA]</scope>
    <source>
        <strain evidence="7 8">DSM 21425</strain>
    </source>
</reference>
<accession>A0A1M6GLA1</accession>
<sequence length="192" mass="22752">MRKLENSYLTEKELILSCKKNNRKAQKELYEIYKERLFLVCLKYCRNKAEAEDNLHDTFVEVFLNIKKYKFKGSFEGWLKRIAINKAISLYKNKKEINVIFYDSQLKEEEETKLSEFNDLPLQSIINAIQKLPNQYRLVFSLYYLDGYSHKEVSEKLDISISTSKSNLHRAKIHLRENLNNSSNLKKAKRGA</sequence>
<dbReference type="STRING" id="579105.SAMN04488096_10897"/>
<feature type="domain" description="RNA polymerase sigma factor 70 region 4 type 2" evidence="6">
    <location>
        <begin position="123"/>
        <end position="175"/>
    </location>
</feature>
<dbReference type="Pfam" id="PF04542">
    <property type="entry name" value="Sigma70_r2"/>
    <property type="match status" value="1"/>
</dbReference>
<dbReference type="SUPFAM" id="SSF88659">
    <property type="entry name" value="Sigma3 and sigma4 domains of RNA polymerase sigma factors"/>
    <property type="match status" value="1"/>
</dbReference>
<evidence type="ECO:0000313" key="8">
    <source>
        <dbReference type="Proteomes" id="UP000184225"/>
    </source>
</evidence>
<dbReference type="InterPro" id="IPR013325">
    <property type="entry name" value="RNA_pol_sigma_r2"/>
</dbReference>
<evidence type="ECO:0000259" key="6">
    <source>
        <dbReference type="Pfam" id="PF08281"/>
    </source>
</evidence>
<organism evidence="7 8">
    <name type="scientific">Mesonia phycicola</name>
    <dbReference type="NCBI Taxonomy" id="579105"/>
    <lineage>
        <taxon>Bacteria</taxon>
        <taxon>Pseudomonadati</taxon>
        <taxon>Bacteroidota</taxon>
        <taxon>Flavobacteriia</taxon>
        <taxon>Flavobacteriales</taxon>
        <taxon>Flavobacteriaceae</taxon>
        <taxon>Mesonia</taxon>
    </lineage>
</organism>
<dbReference type="InterPro" id="IPR013249">
    <property type="entry name" value="RNA_pol_sigma70_r4_t2"/>
</dbReference>
<dbReference type="InterPro" id="IPR036388">
    <property type="entry name" value="WH-like_DNA-bd_sf"/>
</dbReference>
<dbReference type="InterPro" id="IPR039425">
    <property type="entry name" value="RNA_pol_sigma-70-like"/>
</dbReference>
<dbReference type="GO" id="GO:0006352">
    <property type="term" value="P:DNA-templated transcription initiation"/>
    <property type="evidence" value="ECO:0007669"/>
    <property type="project" value="InterPro"/>
</dbReference>
<dbReference type="PANTHER" id="PTHR43133:SF60">
    <property type="entry name" value="RNA POLYMERASE SIGMA FACTOR SIGV"/>
    <property type="match status" value="1"/>
</dbReference>
<dbReference type="CDD" id="cd06171">
    <property type="entry name" value="Sigma70_r4"/>
    <property type="match status" value="1"/>
</dbReference>